<feature type="transmembrane region" description="Helical" evidence="3">
    <location>
        <begin position="84"/>
        <end position="104"/>
    </location>
</feature>
<feature type="transmembrane region" description="Helical" evidence="3">
    <location>
        <begin position="324"/>
        <end position="344"/>
    </location>
</feature>
<dbReference type="Proteomes" id="UP000237319">
    <property type="component" value="Unassembled WGS sequence"/>
</dbReference>
<evidence type="ECO:0000313" key="4">
    <source>
        <dbReference type="EMBL" id="POZ57489.1"/>
    </source>
</evidence>
<feature type="transmembrane region" description="Helical" evidence="3">
    <location>
        <begin position="218"/>
        <end position="237"/>
    </location>
</feature>
<dbReference type="RefSeq" id="WP_069509902.1">
    <property type="nucleotide sequence ID" value="NZ_JOTQ01000011.1"/>
</dbReference>
<keyword evidence="1" id="KW-0175">Coiled coil</keyword>
<feature type="transmembrane region" description="Helical" evidence="3">
    <location>
        <begin position="145"/>
        <end position="166"/>
    </location>
</feature>
<feature type="transmembrane region" description="Helical" evidence="3">
    <location>
        <begin position="116"/>
        <end position="133"/>
    </location>
</feature>
<feature type="transmembrane region" description="Helical" evidence="3">
    <location>
        <begin position="269"/>
        <end position="287"/>
    </location>
</feature>
<feature type="transmembrane region" description="Helical" evidence="3">
    <location>
        <begin position="646"/>
        <end position="667"/>
    </location>
</feature>
<dbReference type="InterPro" id="IPR019286">
    <property type="entry name" value="DUF2339_TM"/>
</dbReference>
<feature type="compositionally biased region" description="Pro residues" evidence="2">
    <location>
        <begin position="57"/>
        <end position="66"/>
    </location>
</feature>
<feature type="transmembrane region" description="Helical" evidence="3">
    <location>
        <begin position="617"/>
        <end position="639"/>
    </location>
</feature>
<feature type="transmembrane region" description="Helical" evidence="3">
    <location>
        <begin position="463"/>
        <end position="482"/>
    </location>
</feature>
<name>A0A2S5D334_LYSSH</name>
<feature type="transmembrane region" description="Helical" evidence="3">
    <location>
        <begin position="244"/>
        <end position="263"/>
    </location>
</feature>
<feature type="transmembrane region" description="Helical" evidence="3">
    <location>
        <begin position="552"/>
        <end position="570"/>
    </location>
</feature>
<gene>
    <name evidence="4" type="ORF">LYSIN_02273</name>
</gene>
<keyword evidence="3" id="KW-1133">Transmembrane helix</keyword>
<proteinExistence type="predicted"/>
<evidence type="ECO:0000313" key="5">
    <source>
        <dbReference type="Proteomes" id="UP000237319"/>
    </source>
</evidence>
<keyword evidence="5" id="KW-1185">Reference proteome</keyword>
<dbReference type="AlphaFoldDB" id="A0A2S5D334"/>
<feature type="transmembrane region" description="Helical" evidence="3">
    <location>
        <begin position="497"/>
        <end position="515"/>
    </location>
</feature>
<keyword evidence="3" id="KW-0812">Transmembrane</keyword>
<evidence type="ECO:0000256" key="3">
    <source>
        <dbReference type="SAM" id="Phobius"/>
    </source>
</evidence>
<feature type="transmembrane region" description="Helical" evidence="3">
    <location>
        <begin position="402"/>
        <end position="418"/>
    </location>
</feature>
<protein>
    <recommendedName>
        <fullName evidence="6">DUF2339 domain-containing protein</fullName>
    </recommendedName>
</protein>
<keyword evidence="3" id="KW-0472">Membrane</keyword>
<dbReference type="Pfam" id="PF10101">
    <property type="entry name" value="DUF2339"/>
    <property type="match status" value="1"/>
</dbReference>
<feature type="transmembrane region" description="Helical" evidence="3">
    <location>
        <begin position="522"/>
        <end position="540"/>
    </location>
</feature>
<feature type="transmembrane region" description="Helical" evidence="3">
    <location>
        <begin position="673"/>
        <end position="694"/>
    </location>
</feature>
<organism evidence="4 5">
    <name type="scientific">Lysinibacillus sphaericus</name>
    <name type="common">Bacillus sphaericus</name>
    <dbReference type="NCBI Taxonomy" id="1421"/>
    <lineage>
        <taxon>Bacteria</taxon>
        <taxon>Bacillati</taxon>
        <taxon>Bacillota</taxon>
        <taxon>Bacilli</taxon>
        <taxon>Bacillales</taxon>
        <taxon>Bacillaceae</taxon>
        <taxon>Lysinibacillus</taxon>
    </lineage>
</organism>
<feature type="transmembrane region" description="Helical" evidence="3">
    <location>
        <begin position="351"/>
        <end position="373"/>
    </location>
</feature>
<dbReference type="EMBL" id="PGLV01000001">
    <property type="protein sequence ID" value="POZ57489.1"/>
    <property type="molecule type" value="Genomic_DNA"/>
</dbReference>
<feature type="transmembrane region" description="Helical" evidence="3">
    <location>
        <begin position="196"/>
        <end position="212"/>
    </location>
</feature>
<dbReference type="PANTHER" id="PTHR38434:SF1">
    <property type="entry name" value="BLL2549 PROTEIN"/>
    <property type="match status" value="1"/>
</dbReference>
<feature type="transmembrane region" description="Helical" evidence="3">
    <location>
        <begin position="172"/>
        <end position="191"/>
    </location>
</feature>
<feature type="transmembrane region" description="Helical" evidence="3">
    <location>
        <begin position="590"/>
        <end position="611"/>
    </location>
</feature>
<feature type="transmembrane region" description="Helical" evidence="3">
    <location>
        <begin position="299"/>
        <end position="318"/>
    </location>
</feature>
<comment type="caution">
    <text evidence="4">The sequence shown here is derived from an EMBL/GenBank/DDBJ whole genome shotgun (WGS) entry which is preliminary data.</text>
</comment>
<evidence type="ECO:0000256" key="2">
    <source>
        <dbReference type="SAM" id="MobiDB-lite"/>
    </source>
</evidence>
<sequence length="696" mass="78305">MSLEMEQRIAKLEKEMVVLRREMDELKHQQSQEKTTIQNMNKSITVQSALPTLKTKPTPPTPPIPTPKTNVQQGRSIEEQIMWALPKVFMVILVLGVLWGLKLVSDYGYLSNEVKIILAYLLSIALATIAYVVERRKLGSPAVTISLYGGAFIVGILTTAAGAMLYDVLGLTLALFIAILFIGYGIAISYLKKNEVLTLFVAFTSLLLPYLLEYMDFSTYIILFFVIVLFTMLQFVILQHKQKIALYVATFFSILAIGIVAFMNNDNQGMFALGLFMTLAIFYTSWCRLYNAESKWKHIYVGLQFSLGVFSLLMMNLISSPLDYKELLLFGLCMLFIVIAGYGYKQKWQEAFDSAVTLAFITLCNTLLIMNLPEKVDDLLLPFILFAGVMMSLRLRVSVMKVVSSIGFFMALIVSFVIHEPTPFFSIEHLALLMPGVYLFIIYMYALRPKETLNAFEKWMKDLYVLDLLAVITASYFIAYIGKLDSVYIVSPSNTPHLMSISIVLLFVGSLLLPVAFKGRALTPVLTVLFLLFTFMLSVIPSNIQGIEWLNIMTRLTFIATIKAIILDLLMKGRIYRIYQDYMPKFLDAIVSVGVVSAMLAVCGLVSQLAYNDLLDWKLSIALTTITLFLTASLSLWLGVVRQLRILRLSGFVILAIAFIKLIFFDLSALDLLIRAILFISIGGIGMLLSGRLLRK</sequence>
<reference evidence="4 5" key="1">
    <citation type="submission" date="2017-11" db="EMBL/GenBank/DDBJ databases">
        <title>Genome sequence of Lysinibacillus sphaericus, a lignin-degrading bacteria isolated from municipal solid waste soil.</title>
        <authorList>
            <person name="Persinoti G.F."/>
            <person name="Paixao D.A."/>
            <person name="Bugg T.D."/>
            <person name="Squina F.M."/>
        </authorList>
    </citation>
    <scope>NUCLEOTIDE SEQUENCE [LARGE SCALE GENOMIC DNA]</scope>
    <source>
        <strain evidence="4 5">A1</strain>
    </source>
</reference>
<evidence type="ECO:0000256" key="1">
    <source>
        <dbReference type="SAM" id="Coils"/>
    </source>
</evidence>
<feature type="region of interest" description="Disordered" evidence="2">
    <location>
        <begin position="50"/>
        <end position="71"/>
    </location>
</feature>
<feature type="coiled-coil region" evidence="1">
    <location>
        <begin position="2"/>
        <end position="29"/>
    </location>
</feature>
<feature type="transmembrane region" description="Helical" evidence="3">
    <location>
        <begin position="424"/>
        <end position="443"/>
    </location>
</feature>
<evidence type="ECO:0008006" key="6">
    <source>
        <dbReference type="Google" id="ProtNLM"/>
    </source>
</evidence>
<feature type="transmembrane region" description="Helical" evidence="3">
    <location>
        <begin position="379"/>
        <end position="395"/>
    </location>
</feature>
<dbReference type="PANTHER" id="PTHR38434">
    <property type="entry name" value="BLL2549 PROTEIN"/>
    <property type="match status" value="1"/>
</dbReference>
<accession>A0A2S5D334</accession>